<evidence type="ECO:0000259" key="2">
    <source>
        <dbReference type="Pfam" id="PF03732"/>
    </source>
</evidence>
<dbReference type="PANTHER" id="PTHR35046">
    <property type="entry name" value="ZINC KNUCKLE (CCHC-TYPE) FAMILY PROTEIN"/>
    <property type="match status" value="1"/>
</dbReference>
<feature type="region of interest" description="Disordered" evidence="1">
    <location>
        <begin position="66"/>
        <end position="101"/>
    </location>
</feature>
<feature type="compositionally biased region" description="Polar residues" evidence="1">
    <location>
        <begin position="297"/>
        <end position="316"/>
    </location>
</feature>
<accession>A0A2N9IUW2</accession>
<dbReference type="AlphaFoldDB" id="A0A2N9IUW2"/>
<dbReference type="PANTHER" id="PTHR35046:SF18">
    <property type="entry name" value="RNA-DIRECTED DNA POLYMERASE"/>
    <property type="match status" value="1"/>
</dbReference>
<organism evidence="3">
    <name type="scientific">Fagus sylvatica</name>
    <name type="common">Beechnut</name>
    <dbReference type="NCBI Taxonomy" id="28930"/>
    <lineage>
        <taxon>Eukaryota</taxon>
        <taxon>Viridiplantae</taxon>
        <taxon>Streptophyta</taxon>
        <taxon>Embryophyta</taxon>
        <taxon>Tracheophyta</taxon>
        <taxon>Spermatophyta</taxon>
        <taxon>Magnoliopsida</taxon>
        <taxon>eudicotyledons</taxon>
        <taxon>Gunneridae</taxon>
        <taxon>Pentapetalae</taxon>
        <taxon>rosids</taxon>
        <taxon>fabids</taxon>
        <taxon>Fagales</taxon>
        <taxon>Fagaceae</taxon>
        <taxon>Fagus</taxon>
    </lineage>
</organism>
<gene>
    <name evidence="3" type="ORF">FSB_LOCUS56047</name>
</gene>
<name>A0A2N9IUW2_FAGSY</name>
<sequence>MAPMERLRKDKIRMIIQEPELEIQDEQETVPNQQPMRDPEIEALRRQVAALTKAMTRYQLNVHANGYDSDENHYENPLGRQPRARQVPVQEHQQGPAKEEPRWETNFKVELPDFHGSLNPDEFMDWIHTVERVFDYHETPDSRKAKLVAVRLKGRASAWWEQLQVQRVRRGKGKVKTWTKMRQKLQEHFLPFNYTQSLYKSLLNLKQNGSVEEYAESFYQLIARVDLNESEEQLVDRFLSGLKEPIQDILCLHTCWTVSEAFNRALLIEKQQARMNRSYPFTSRIGGTTCTFTESWSQPTKKVDTDSNITSSSNASKAPFKNQGGVELMQEHLS</sequence>
<evidence type="ECO:0000256" key="1">
    <source>
        <dbReference type="SAM" id="MobiDB-lite"/>
    </source>
</evidence>
<reference evidence="3" key="1">
    <citation type="submission" date="2018-02" db="EMBL/GenBank/DDBJ databases">
        <authorList>
            <person name="Cohen D.B."/>
            <person name="Kent A.D."/>
        </authorList>
    </citation>
    <scope>NUCLEOTIDE SEQUENCE</scope>
</reference>
<feature type="domain" description="Retrotransposon gag" evidence="2">
    <location>
        <begin position="146"/>
        <end position="244"/>
    </location>
</feature>
<feature type="region of interest" description="Disordered" evidence="1">
    <location>
        <begin position="297"/>
        <end position="321"/>
    </location>
</feature>
<evidence type="ECO:0000313" key="3">
    <source>
        <dbReference type="EMBL" id="SPD28165.1"/>
    </source>
</evidence>
<proteinExistence type="predicted"/>
<dbReference type="EMBL" id="OIVN01006223">
    <property type="protein sequence ID" value="SPD28165.1"/>
    <property type="molecule type" value="Genomic_DNA"/>
</dbReference>
<dbReference type="InterPro" id="IPR005162">
    <property type="entry name" value="Retrotrans_gag_dom"/>
</dbReference>
<dbReference type="Pfam" id="PF03732">
    <property type="entry name" value="Retrotrans_gag"/>
    <property type="match status" value="1"/>
</dbReference>
<protein>
    <recommendedName>
        <fullName evidence="2">Retrotransposon gag domain-containing protein</fullName>
    </recommendedName>
</protein>